<accession>D2QZ86</accession>
<dbReference type="GO" id="GO:0006596">
    <property type="term" value="P:polyamine biosynthetic process"/>
    <property type="evidence" value="ECO:0007669"/>
    <property type="project" value="UniProtKB-KW"/>
</dbReference>
<dbReference type="OrthoDB" id="9761985at2"/>
<keyword evidence="2" id="KW-0472">Membrane</keyword>
<dbReference type="AlphaFoldDB" id="D2QZ86"/>
<feature type="transmembrane region" description="Helical" evidence="2">
    <location>
        <begin position="294"/>
        <end position="310"/>
    </location>
</feature>
<evidence type="ECO:0000256" key="1">
    <source>
        <dbReference type="ARBA" id="ARBA00023115"/>
    </source>
</evidence>
<feature type="transmembrane region" description="Helical" evidence="2">
    <location>
        <begin position="147"/>
        <end position="167"/>
    </location>
</feature>
<reference evidence="3 4" key="1">
    <citation type="journal article" date="2009" name="Stand. Genomic Sci.">
        <title>Complete genome sequence of Pirellula staleyi type strain (ATCC 27377).</title>
        <authorList>
            <person name="Clum A."/>
            <person name="Tindall B.J."/>
            <person name="Sikorski J."/>
            <person name="Ivanova N."/>
            <person name="Mavrommatis K."/>
            <person name="Lucas S."/>
            <person name="Glavina del Rio T."/>
            <person name="Nolan M."/>
            <person name="Chen F."/>
            <person name="Tice H."/>
            <person name="Pitluck S."/>
            <person name="Cheng J.F."/>
            <person name="Chertkov O."/>
            <person name="Brettin T."/>
            <person name="Han C."/>
            <person name="Detter J.C."/>
            <person name="Kuske C."/>
            <person name="Bruce D."/>
            <person name="Goodwin L."/>
            <person name="Ovchinikova G."/>
            <person name="Pati A."/>
            <person name="Mikhailova N."/>
            <person name="Chen A."/>
            <person name="Palaniappan K."/>
            <person name="Land M."/>
            <person name="Hauser L."/>
            <person name="Chang Y.J."/>
            <person name="Jeffries C.D."/>
            <person name="Chain P."/>
            <person name="Rohde M."/>
            <person name="Goker M."/>
            <person name="Bristow J."/>
            <person name="Eisen J.A."/>
            <person name="Markowitz V."/>
            <person name="Hugenholtz P."/>
            <person name="Kyrpides N.C."/>
            <person name="Klenk H.P."/>
            <person name="Lapidus A."/>
        </authorList>
    </citation>
    <scope>NUCLEOTIDE SEQUENCE [LARGE SCALE GENOMIC DNA]</scope>
    <source>
        <strain evidence="4">ATCC 27377 / DSM 6068 / ICPB 4128</strain>
    </source>
</reference>
<sequence precursor="true">MNRTTSLGIALWSATTILVSAFLLFQVQPVISKTILPWFGGSPAVWTTCMLFFQLVLLAGYAYSHLLITYLTPLRQAILHSGLLVIAIITLPITPSDFWKPESGEYPALRILLLLLAKVGLPYFLLSSTGPLVQAWIARTTTSASTYRLYALSNIGSLGALLSYPFLIETQFSVVTQGISWSIGFGLFALLSGGLSIAIARMTQADATATAAPTPMPQPASDAAETGMEPPSQFWQRATWIVLPTIASVALLAITNYVCQDIAVTPFMWVVPLSLYLLSFIICFDSPRWYVRKLWGTLTIVGILLLNYLLRYEKIDSFVKSRLGFELTLSDTINWLLSVMHMKSSVEDFEGSLMAQAVVYLAILFFVCMVCHGELAKRKPEPRDLTLYFLLISVGGALGGILVALVCPLVFKMHHELAISITCGMLVGWIAIVADGKTTWLVGRDWLQWVMAFVLVGCVLATASAQIEAANPNVIAMLRNFYGTLHVQTYDPENEVSQGRALYHGRILHGYQYLNETRRYEPTTYYIRGSGAGVAVENFPRAENEPLRVAVIGLGSGTMATHGRKGDVYRFYDIDPKVITIANNYFTFLKDSLATTEVVLGDARIQMESELKKSGSQQYDVIILDAFSGDAIPAHLLTVEAMQIYEQHLRTNTQGEVQGVIAVHISNRYLDLEPVVIALAEKQKFQAIQVSVEEGEDNGDTGSDWILLTRNEEFLAQPDVILGSTVLKTDGSSKKLLWTDQHNSLWPILK</sequence>
<evidence type="ECO:0000256" key="2">
    <source>
        <dbReference type="SAM" id="Phobius"/>
    </source>
</evidence>
<dbReference type="eggNOG" id="COG0421">
    <property type="taxonomic scope" value="Bacteria"/>
</dbReference>
<feature type="transmembrane region" description="Helical" evidence="2">
    <location>
        <begin position="179"/>
        <end position="200"/>
    </location>
</feature>
<feature type="transmembrane region" description="Helical" evidence="2">
    <location>
        <begin position="417"/>
        <end position="434"/>
    </location>
</feature>
<keyword evidence="1" id="KW-0620">Polyamine biosynthesis</keyword>
<feature type="transmembrane region" description="Helical" evidence="2">
    <location>
        <begin position="446"/>
        <end position="467"/>
    </location>
</feature>
<feature type="transmembrane region" description="Helical" evidence="2">
    <location>
        <begin position="264"/>
        <end position="282"/>
    </location>
</feature>
<organism evidence="3 4">
    <name type="scientific">Pirellula staleyi (strain ATCC 27377 / DSM 6068 / ICPB 4128)</name>
    <name type="common">Pirella staleyi</name>
    <dbReference type="NCBI Taxonomy" id="530564"/>
    <lineage>
        <taxon>Bacteria</taxon>
        <taxon>Pseudomonadati</taxon>
        <taxon>Planctomycetota</taxon>
        <taxon>Planctomycetia</taxon>
        <taxon>Pirellulales</taxon>
        <taxon>Pirellulaceae</taxon>
        <taxon>Pirellula</taxon>
    </lineage>
</organism>
<dbReference type="KEGG" id="psl:Psta_3617"/>
<keyword evidence="2" id="KW-0812">Transmembrane</keyword>
<feature type="transmembrane region" description="Helical" evidence="2">
    <location>
        <begin position="238"/>
        <end position="258"/>
    </location>
</feature>
<feature type="transmembrane region" description="Helical" evidence="2">
    <location>
        <begin position="387"/>
        <end position="411"/>
    </location>
</feature>
<keyword evidence="4" id="KW-1185">Reference proteome</keyword>
<dbReference type="SUPFAM" id="SSF53335">
    <property type="entry name" value="S-adenosyl-L-methionine-dependent methyltransferases"/>
    <property type="match status" value="1"/>
</dbReference>
<evidence type="ECO:0000313" key="3">
    <source>
        <dbReference type="EMBL" id="ADB18278.1"/>
    </source>
</evidence>
<dbReference type="PANTHER" id="PTHR43317">
    <property type="entry name" value="THERMOSPERMINE SYNTHASE ACAULIS5"/>
    <property type="match status" value="1"/>
</dbReference>
<keyword evidence="2" id="KW-1133">Transmembrane helix</keyword>
<dbReference type="Proteomes" id="UP000001887">
    <property type="component" value="Chromosome"/>
</dbReference>
<evidence type="ECO:0000313" key="4">
    <source>
        <dbReference type="Proteomes" id="UP000001887"/>
    </source>
</evidence>
<proteinExistence type="predicted"/>
<dbReference type="Gene3D" id="3.40.50.150">
    <property type="entry name" value="Vaccinia Virus protein VP39"/>
    <property type="match status" value="1"/>
</dbReference>
<feature type="transmembrane region" description="Helical" evidence="2">
    <location>
        <begin position="77"/>
        <end position="95"/>
    </location>
</feature>
<dbReference type="PANTHER" id="PTHR43317:SF1">
    <property type="entry name" value="THERMOSPERMINE SYNTHASE ACAULIS5"/>
    <property type="match status" value="1"/>
</dbReference>
<dbReference type="InterPro" id="IPR029063">
    <property type="entry name" value="SAM-dependent_MTases_sf"/>
</dbReference>
<name>D2QZ86_PIRSD</name>
<gene>
    <name evidence="3" type="ordered locus">Psta_3617</name>
</gene>
<feature type="transmembrane region" description="Helical" evidence="2">
    <location>
        <begin position="45"/>
        <end position="70"/>
    </location>
</feature>
<protein>
    <submittedName>
        <fullName evidence="3">Integral membrane protein-like protein</fullName>
    </submittedName>
</protein>
<dbReference type="NCBIfam" id="NF037959">
    <property type="entry name" value="MFS_SpdSyn"/>
    <property type="match status" value="1"/>
</dbReference>
<dbReference type="HOGENOM" id="CLU_021206_0_0_0"/>
<feature type="transmembrane region" description="Helical" evidence="2">
    <location>
        <begin position="353"/>
        <end position="375"/>
    </location>
</feature>
<feature type="transmembrane region" description="Helical" evidence="2">
    <location>
        <begin position="107"/>
        <end position="126"/>
    </location>
</feature>
<dbReference type="EMBL" id="CP001848">
    <property type="protein sequence ID" value="ADB18278.1"/>
    <property type="molecule type" value="Genomic_DNA"/>
</dbReference>
<dbReference type="STRING" id="530564.Psta_3617"/>